<comment type="caution">
    <text evidence="5">The sequence shown here is derived from an EMBL/GenBank/DDBJ whole genome shotgun (WGS) entry which is preliminary data.</text>
</comment>
<evidence type="ECO:0000256" key="2">
    <source>
        <dbReference type="ARBA" id="ARBA00022598"/>
    </source>
</evidence>
<dbReference type="Gene3D" id="3.40.50.12780">
    <property type="entry name" value="N-terminal domain of ligase-like"/>
    <property type="match status" value="1"/>
</dbReference>
<evidence type="ECO:0000313" key="6">
    <source>
        <dbReference type="Proteomes" id="UP001596283"/>
    </source>
</evidence>
<evidence type="ECO:0000313" key="5">
    <source>
        <dbReference type="EMBL" id="MFC6259774.1"/>
    </source>
</evidence>
<dbReference type="Proteomes" id="UP001596283">
    <property type="component" value="Unassembled WGS sequence"/>
</dbReference>
<comment type="similarity">
    <text evidence="1">Belongs to the ATP-dependent AMP-binding enzyme family.</text>
</comment>
<dbReference type="Gene3D" id="3.30.300.30">
    <property type="match status" value="1"/>
</dbReference>
<keyword evidence="6" id="KW-1185">Reference proteome</keyword>
<reference evidence="6" key="1">
    <citation type="journal article" date="2019" name="Int. J. Syst. Evol. Microbiol.">
        <title>The Global Catalogue of Microorganisms (GCM) 10K type strain sequencing project: providing services to taxonomists for standard genome sequencing and annotation.</title>
        <authorList>
            <consortium name="The Broad Institute Genomics Platform"/>
            <consortium name="The Broad Institute Genome Sequencing Center for Infectious Disease"/>
            <person name="Wu L."/>
            <person name="Ma J."/>
        </authorList>
    </citation>
    <scope>NUCLEOTIDE SEQUENCE [LARGE SCALE GENOMIC DNA]</scope>
    <source>
        <strain evidence="6">CCM 8908</strain>
    </source>
</reference>
<dbReference type="SUPFAM" id="SSF56801">
    <property type="entry name" value="Acetyl-CoA synthetase-like"/>
    <property type="match status" value="1"/>
</dbReference>
<dbReference type="Pfam" id="PF00501">
    <property type="entry name" value="AMP-binding"/>
    <property type="match status" value="1"/>
</dbReference>
<dbReference type="PROSITE" id="PS00455">
    <property type="entry name" value="AMP_BINDING"/>
    <property type="match status" value="1"/>
</dbReference>
<evidence type="ECO:0000259" key="3">
    <source>
        <dbReference type="Pfam" id="PF00501"/>
    </source>
</evidence>
<dbReference type="PANTHER" id="PTHR43201">
    <property type="entry name" value="ACYL-COA SYNTHETASE"/>
    <property type="match status" value="1"/>
</dbReference>
<organism evidence="5 6">
    <name type="scientific">Levilactobacillus fujinensis</name>
    <dbReference type="NCBI Taxonomy" id="2486024"/>
    <lineage>
        <taxon>Bacteria</taxon>
        <taxon>Bacillati</taxon>
        <taxon>Bacillota</taxon>
        <taxon>Bacilli</taxon>
        <taxon>Lactobacillales</taxon>
        <taxon>Lactobacillaceae</taxon>
        <taxon>Levilactobacillus</taxon>
    </lineage>
</organism>
<dbReference type="InterPro" id="IPR020845">
    <property type="entry name" value="AMP-binding_CS"/>
</dbReference>
<feature type="domain" description="AMP-dependent synthetase/ligase" evidence="3">
    <location>
        <begin position="25"/>
        <end position="354"/>
    </location>
</feature>
<protein>
    <submittedName>
        <fullName evidence="5">AMP-binding protein</fullName>
    </submittedName>
</protein>
<evidence type="ECO:0000256" key="1">
    <source>
        <dbReference type="ARBA" id="ARBA00006432"/>
    </source>
</evidence>
<dbReference type="InterPro" id="IPR042099">
    <property type="entry name" value="ANL_N_sf"/>
</dbReference>
<accession>A0ABW1TEQ2</accession>
<evidence type="ECO:0000259" key="4">
    <source>
        <dbReference type="Pfam" id="PF13193"/>
    </source>
</evidence>
<proteinExistence type="inferred from homology"/>
<dbReference type="PANTHER" id="PTHR43201:SF5">
    <property type="entry name" value="MEDIUM-CHAIN ACYL-COA LIGASE ACSF2, MITOCHONDRIAL"/>
    <property type="match status" value="1"/>
</dbReference>
<keyword evidence="2" id="KW-0436">Ligase</keyword>
<dbReference type="Pfam" id="PF13193">
    <property type="entry name" value="AMP-binding_C"/>
    <property type="match status" value="1"/>
</dbReference>
<dbReference type="InterPro" id="IPR000873">
    <property type="entry name" value="AMP-dep_synth/lig_dom"/>
</dbReference>
<dbReference type="RefSeq" id="WP_382333212.1">
    <property type="nucleotide sequence ID" value="NZ_JBHSSI010000020.1"/>
</dbReference>
<name>A0ABW1TEQ2_9LACO</name>
<sequence>MSNLTTELKQQLTTENPRVMQDADENWHSAHQLEGLRQQWHRFWNDAGIGYGDTVLVSLPNSVANILLLQTLWECGIQVHSINAATPSNRRATLDAQYHYAALLTTPNQDRLVGNFTTALLPTLDLPNLQVATRNAHTDHTAKLPAEDDIAVIMHTSGTTGKPKRVGLTHGNLYACAQNIITSERLTNSDKSLLVMPLFHVNALVISTLATRLSGGQLLVRPRFSAHRFWHDMAVNAVTWASLTPAIIAILLQHDEVPADLPNLRFLRSASAPLPPSMHAAFDQRFHLPLIESYGMTEAASQITQNPLNAPHQGSVGQVTGDEIQLLDAHHRPVAPGKTGEIALRGANVITHYLDEQPDAFTVDGWLLTGDLGWLDPDNYLHLIGRSKEMIIRGGENVNPLVVENELRQLPFVKEVAVVGLPDTIYGETVTAIVVPTGHGDAATKTARLQAIAKARLLPAEQPTTYLFQTALPKNATGKIQRSALKKQLTAAKTA</sequence>
<dbReference type="InterPro" id="IPR045851">
    <property type="entry name" value="AMP-bd_C_sf"/>
</dbReference>
<feature type="domain" description="AMP-binding enzyme C-terminal" evidence="4">
    <location>
        <begin position="403"/>
        <end position="479"/>
    </location>
</feature>
<dbReference type="InterPro" id="IPR025110">
    <property type="entry name" value="AMP-bd_C"/>
</dbReference>
<gene>
    <name evidence="5" type="ORF">ACFP1C_02310</name>
</gene>
<dbReference type="EMBL" id="JBHSSI010000020">
    <property type="protein sequence ID" value="MFC6259774.1"/>
    <property type="molecule type" value="Genomic_DNA"/>
</dbReference>